<accession>B2J193</accession>
<dbReference type="AlphaFoldDB" id="B2J193"/>
<organism evidence="1 2">
    <name type="scientific">Nostoc punctiforme (strain ATCC 29133 / PCC 73102)</name>
    <dbReference type="NCBI Taxonomy" id="63737"/>
    <lineage>
        <taxon>Bacteria</taxon>
        <taxon>Bacillati</taxon>
        <taxon>Cyanobacteriota</taxon>
        <taxon>Cyanophyceae</taxon>
        <taxon>Nostocales</taxon>
        <taxon>Nostocaceae</taxon>
        <taxon>Nostoc</taxon>
    </lineage>
</organism>
<evidence type="ECO:0000313" key="2">
    <source>
        <dbReference type="Proteomes" id="UP000001191"/>
    </source>
</evidence>
<dbReference type="EnsemblBacteria" id="ACC83324">
    <property type="protein sequence ID" value="ACC83324"/>
    <property type="gene ID" value="Npun_R4980"/>
</dbReference>
<reference evidence="2" key="1">
    <citation type="submission" date="2008-04" db="EMBL/GenBank/DDBJ databases">
        <title>Complete sequence of chromosome of Nostoc punctiforme ATCC 29133.</title>
        <authorList>
            <consortium name="US DOE Joint Genome Institute"/>
            <person name="Copeland A."/>
            <person name="Lucas S."/>
            <person name="Lapidus A."/>
            <person name="Glavina del Rio T."/>
            <person name="Dalin E."/>
            <person name="Tice H."/>
            <person name="Pitluck S."/>
            <person name="Chain P."/>
            <person name="Malfatti S."/>
            <person name="Shin M."/>
            <person name="Vergez L."/>
            <person name="Schmutz J."/>
            <person name="Larimer F."/>
            <person name="Land M."/>
            <person name="Hauser L."/>
            <person name="Kyrpides N."/>
            <person name="Kim E."/>
            <person name="Meeks J.C."/>
            <person name="Elhai J."/>
            <person name="Campbell E.L."/>
            <person name="Thiel T."/>
            <person name="Longmire J."/>
            <person name="Potts M."/>
            <person name="Atlas R."/>
        </authorList>
    </citation>
    <scope>NUCLEOTIDE SEQUENCE [LARGE SCALE GENOMIC DNA]</scope>
    <source>
        <strain evidence="2">ATCC 29133 / PCC 73102</strain>
    </source>
</reference>
<dbReference type="STRING" id="63737.Npun_R4980"/>
<gene>
    <name evidence="1" type="ordered locus">Npun_R4980</name>
</gene>
<keyword evidence="2" id="KW-1185">Reference proteome</keyword>
<dbReference type="EMBL" id="CP001037">
    <property type="protein sequence ID" value="ACC83324.1"/>
    <property type="molecule type" value="Genomic_DNA"/>
</dbReference>
<evidence type="ECO:0000313" key="1">
    <source>
        <dbReference type="EMBL" id="ACC83324.1"/>
    </source>
</evidence>
<proteinExistence type="predicted"/>
<dbReference type="RefSeq" id="WP_012411279.1">
    <property type="nucleotide sequence ID" value="NC_010628.1"/>
</dbReference>
<dbReference type="KEGG" id="npu:Npun_R4980"/>
<protein>
    <submittedName>
        <fullName evidence="1">Uncharacterized protein</fullName>
    </submittedName>
</protein>
<reference evidence="1 2" key="2">
    <citation type="journal article" date="2013" name="Plant Physiol.">
        <title>A Nostoc punctiforme Sugar Transporter Necessary to Establish a Cyanobacterium-Plant Symbiosis.</title>
        <authorList>
            <person name="Ekman M."/>
            <person name="Picossi S."/>
            <person name="Campbell E.L."/>
            <person name="Meeks J.C."/>
            <person name="Flores E."/>
        </authorList>
    </citation>
    <scope>NUCLEOTIDE SEQUENCE [LARGE SCALE GENOMIC DNA]</scope>
    <source>
        <strain evidence="2">ATCC 29133 / PCC 73102</strain>
    </source>
</reference>
<dbReference type="PhylomeDB" id="B2J193"/>
<dbReference type="Proteomes" id="UP000001191">
    <property type="component" value="Chromosome"/>
</dbReference>
<dbReference type="HOGENOM" id="CLU_2410324_0_0_3"/>
<sequence>MIAAPQNLLVIEAKQSDLVRGFTQLAVEFIALDQWTKSISELLYEAVTTCEDWHFGLYHRANRQVAQDQKRYQVPEYLSVLVKIIAGIISDP</sequence>
<name>B2J193_NOSP7</name>